<feature type="region of interest" description="Disordered" evidence="1">
    <location>
        <begin position="186"/>
        <end position="242"/>
    </location>
</feature>
<proteinExistence type="predicted"/>
<accession>A0A1V3XA24</accession>
<protein>
    <recommendedName>
        <fullName evidence="2">Mycothiol-dependent maleylpyruvate isomerase metal-binding domain-containing protein</fullName>
    </recommendedName>
</protein>
<dbReference type="InterPro" id="IPR024344">
    <property type="entry name" value="MDMPI_metal-binding"/>
</dbReference>
<dbReference type="InterPro" id="IPR034660">
    <property type="entry name" value="DinB/YfiT-like"/>
</dbReference>
<dbReference type="Gene3D" id="1.20.120.450">
    <property type="entry name" value="dinb family like domain"/>
    <property type="match status" value="1"/>
</dbReference>
<feature type="domain" description="Mycothiol-dependent maleylpyruvate isomerase metal-binding" evidence="2">
    <location>
        <begin position="11"/>
        <end position="147"/>
    </location>
</feature>
<gene>
    <name evidence="3" type="ORF">BZL30_4085</name>
</gene>
<dbReference type="EMBL" id="MVBM01000003">
    <property type="protein sequence ID" value="OOK75960.1"/>
    <property type="molecule type" value="Genomic_DNA"/>
</dbReference>
<dbReference type="NCBIfam" id="TIGR03083">
    <property type="entry name" value="maleylpyruvate isomerase family mycothiol-dependent enzyme"/>
    <property type="match status" value="1"/>
</dbReference>
<evidence type="ECO:0000313" key="3">
    <source>
        <dbReference type="EMBL" id="OOK75960.1"/>
    </source>
</evidence>
<dbReference type="SUPFAM" id="SSF109854">
    <property type="entry name" value="DinB/YfiT-like putative metalloenzymes"/>
    <property type="match status" value="1"/>
</dbReference>
<dbReference type="AlphaFoldDB" id="A0A1V3XA24"/>
<name>A0A1V3XA24_MYCKA</name>
<feature type="compositionally biased region" description="Low complexity" evidence="1">
    <location>
        <begin position="215"/>
        <end position="233"/>
    </location>
</feature>
<evidence type="ECO:0000313" key="4">
    <source>
        <dbReference type="Proteomes" id="UP000189229"/>
    </source>
</evidence>
<organism evidence="3 4">
    <name type="scientific">Mycobacterium kansasii</name>
    <dbReference type="NCBI Taxonomy" id="1768"/>
    <lineage>
        <taxon>Bacteria</taxon>
        <taxon>Bacillati</taxon>
        <taxon>Actinomycetota</taxon>
        <taxon>Actinomycetes</taxon>
        <taxon>Mycobacteriales</taxon>
        <taxon>Mycobacteriaceae</taxon>
        <taxon>Mycobacterium</taxon>
    </lineage>
</organism>
<dbReference type="InterPro" id="IPR017517">
    <property type="entry name" value="Maleyloyr_isom"/>
</dbReference>
<evidence type="ECO:0000256" key="1">
    <source>
        <dbReference type="SAM" id="MobiDB-lite"/>
    </source>
</evidence>
<feature type="compositionally biased region" description="Pro residues" evidence="1">
    <location>
        <begin position="204"/>
        <end position="214"/>
    </location>
</feature>
<dbReference type="Pfam" id="PF11716">
    <property type="entry name" value="MDMPI_N"/>
    <property type="match status" value="1"/>
</dbReference>
<reference evidence="3 4" key="1">
    <citation type="submission" date="2017-02" db="EMBL/GenBank/DDBJ databases">
        <title>Complete genome sequences of Mycobacterium kansasii strains isolated from rhesus macaques.</title>
        <authorList>
            <person name="Panda A."/>
            <person name="Nagaraj S."/>
            <person name="Zhao X."/>
            <person name="Tettelin H."/>
            <person name="Detolla L.J."/>
        </authorList>
    </citation>
    <scope>NUCLEOTIDE SEQUENCE [LARGE SCALE GENOMIC DNA]</scope>
    <source>
        <strain evidence="3 4">11-3813</strain>
    </source>
</reference>
<dbReference type="Proteomes" id="UP000189229">
    <property type="component" value="Unassembled WGS sequence"/>
</dbReference>
<comment type="caution">
    <text evidence="3">The sequence shown here is derived from an EMBL/GenBank/DDBJ whole genome shotgun (WGS) entry which is preliminary data.</text>
</comment>
<dbReference type="GO" id="GO:0046872">
    <property type="term" value="F:metal ion binding"/>
    <property type="evidence" value="ECO:0007669"/>
    <property type="project" value="InterPro"/>
</dbReference>
<sequence>MAGPGPIVADLRAESDDLDALVAPLPPQRWAEPTPAPGWTIAHQIGHLLWTDRVALTAVTDEAGFADVLTQAAADPAGFVDAGAEELAARPPGELLDDWRMTRGRLHDALLTVADGRKLPWFGPPMSAASMATARLMETWAHGLDVADALGISRPATNRLRSIAHLGVRTRDYAFFVNNLTPRPSLSGSSCAALTETPGLGGRPMPPSASPDPPKISVSWSPSGGRWPPSTSPRKGRTRSGG</sequence>
<evidence type="ECO:0000259" key="2">
    <source>
        <dbReference type="Pfam" id="PF11716"/>
    </source>
</evidence>